<dbReference type="Proteomes" id="UP001370490">
    <property type="component" value="Unassembled WGS sequence"/>
</dbReference>
<organism evidence="5 6">
    <name type="scientific">Dillenia turbinata</name>
    <dbReference type="NCBI Taxonomy" id="194707"/>
    <lineage>
        <taxon>Eukaryota</taxon>
        <taxon>Viridiplantae</taxon>
        <taxon>Streptophyta</taxon>
        <taxon>Embryophyta</taxon>
        <taxon>Tracheophyta</taxon>
        <taxon>Spermatophyta</taxon>
        <taxon>Magnoliopsida</taxon>
        <taxon>eudicotyledons</taxon>
        <taxon>Gunneridae</taxon>
        <taxon>Pentapetalae</taxon>
        <taxon>Dilleniales</taxon>
        <taxon>Dilleniaceae</taxon>
        <taxon>Dillenia</taxon>
    </lineage>
</organism>
<dbReference type="PRINTS" id="PR00131">
    <property type="entry name" value="GLHYDRLASE1"/>
</dbReference>
<dbReference type="GO" id="GO:0005975">
    <property type="term" value="P:carbohydrate metabolic process"/>
    <property type="evidence" value="ECO:0007669"/>
    <property type="project" value="InterPro"/>
</dbReference>
<feature type="chain" id="PRO_5042926957" evidence="4">
    <location>
        <begin position="31"/>
        <end position="339"/>
    </location>
</feature>
<keyword evidence="6" id="KW-1185">Reference proteome</keyword>
<evidence type="ECO:0000256" key="1">
    <source>
        <dbReference type="ARBA" id="ARBA00010838"/>
    </source>
</evidence>
<proteinExistence type="inferred from homology"/>
<sequence>MHGANMPLAQIRYQMLGVVVLVSLVAQTEAVVASDHISTFNRSSFPAGFIFGTASASYQYEGAAKEGGRGPSIWDYFTHKYPERIADGSNGDVATDFYHKYKGDVGIMKEMGTDAFRFSISWSRVLPKGKLSLGVNKEGIKFYNSLIEELLSNGKIGITLVSHWMVPYSNSEADKNAAMRALDFMFMDPLTFGDYPQSMRQLVGKRLPKFTKEQSMLVKGSFDFLGLNYYTAYYAVNNPIRNTVNVSYSTDSQATLTPRRNGVLIGPVAASSWLYVYPRGFRDLLLYTKKKYNSPLIYVTENGIDEVNNSTLTLEEALKDPMRINYYYRHLLYLKEAIE</sequence>
<dbReference type="GO" id="GO:0019762">
    <property type="term" value="P:glucosinolate catabolic process"/>
    <property type="evidence" value="ECO:0007669"/>
    <property type="project" value="TreeGrafter"/>
</dbReference>
<dbReference type="PANTHER" id="PTHR10353:SF318">
    <property type="entry name" value="BETA-GLUCOSIDASE 31-RELATED"/>
    <property type="match status" value="1"/>
</dbReference>
<dbReference type="InterPro" id="IPR001360">
    <property type="entry name" value="Glyco_hydro_1"/>
</dbReference>
<evidence type="ECO:0000313" key="6">
    <source>
        <dbReference type="Proteomes" id="UP001370490"/>
    </source>
</evidence>
<dbReference type="GO" id="GO:0008422">
    <property type="term" value="F:beta-glucosidase activity"/>
    <property type="evidence" value="ECO:0007669"/>
    <property type="project" value="TreeGrafter"/>
</dbReference>
<dbReference type="GO" id="GO:0009651">
    <property type="term" value="P:response to salt stress"/>
    <property type="evidence" value="ECO:0007669"/>
    <property type="project" value="TreeGrafter"/>
</dbReference>
<dbReference type="InterPro" id="IPR033132">
    <property type="entry name" value="GH_1_N_CS"/>
</dbReference>
<comment type="similarity">
    <text evidence="1 3">Belongs to the glycosyl hydrolase 1 family.</text>
</comment>
<reference evidence="5 6" key="1">
    <citation type="submission" date="2023-12" db="EMBL/GenBank/DDBJ databases">
        <title>A high-quality genome assembly for Dillenia turbinata (Dilleniales).</title>
        <authorList>
            <person name="Chanderbali A."/>
        </authorList>
    </citation>
    <scope>NUCLEOTIDE SEQUENCE [LARGE SCALE GENOMIC DNA]</scope>
    <source>
        <strain evidence="5">LSX21</strain>
        <tissue evidence="5">Leaf</tissue>
    </source>
</reference>
<name>A0AAN8ZH24_9MAGN</name>
<dbReference type="EMBL" id="JBAMMX010000009">
    <property type="protein sequence ID" value="KAK6933708.1"/>
    <property type="molecule type" value="Genomic_DNA"/>
</dbReference>
<dbReference type="SUPFAM" id="SSF51445">
    <property type="entry name" value="(Trans)glycosidases"/>
    <property type="match status" value="1"/>
</dbReference>
<dbReference type="InterPro" id="IPR017853">
    <property type="entry name" value="GH"/>
</dbReference>
<dbReference type="Gene3D" id="3.20.20.80">
    <property type="entry name" value="Glycosidases"/>
    <property type="match status" value="2"/>
</dbReference>
<keyword evidence="2 5" id="KW-0378">Hydrolase</keyword>
<protein>
    <submittedName>
        <fullName evidence="5">Glycoside hydrolase family 1</fullName>
    </submittedName>
</protein>
<dbReference type="PANTHER" id="PTHR10353">
    <property type="entry name" value="GLYCOSYL HYDROLASE"/>
    <property type="match status" value="1"/>
</dbReference>
<evidence type="ECO:0000256" key="4">
    <source>
        <dbReference type="SAM" id="SignalP"/>
    </source>
</evidence>
<evidence type="ECO:0000256" key="2">
    <source>
        <dbReference type="ARBA" id="ARBA00022801"/>
    </source>
</evidence>
<keyword evidence="4" id="KW-0732">Signal</keyword>
<comment type="caution">
    <text evidence="5">The sequence shown here is derived from an EMBL/GenBank/DDBJ whole genome shotgun (WGS) entry which is preliminary data.</text>
</comment>
<gene>
    <name evidence="5" type="ORF">RJ641_036602</name>
</gene>
<evidence type="ECO:0000256" key="3">
    <source>
        <dbReference type="RuleBase" id="RU003690"/>
    </source>
</evidence>
<feature type="signal peptide" evidence="4">
    <location>
        <begin position="1"/>
        <end position="30"/>
    </location>
</feature>
<dbReference type="PROSITE" id="PS00653">
    <property type="entry name" value="GLYCOSYL_HYDROL_F1_2"/>
    <property type="match status" value="1"/>
</dbReference>
<dbReference type="AlphaFoldDB" id="A0AAN8ZH24"/>
<evidence type="ECO:0000313" key="5">
    <source>
        <dbReference type="EMBL" id="KAK6933708.1"/>
    </source>
</evidence>
<dbReference type="Pfam" id="PF00232">
    <property type="entry name" value="Glyco_hydro_1"/>
    <property type="match status" value="1"/>
</dbReference>
<accession>A0AAN8ZH24</accession>